<dbReference type="Proteomes" id="UP000314294">
    <property type="component" value="Unassembled WGS sequence"/>
</dbReference>
<evidence type="ECO:0000313" key="2">
    <source>
        <dbReference type="EMBL" id="TNN42610.1"/>
    </source>
</evidence>
<dbReference type="AlphaFoldDB" id="A0A4Z2FP25"/>
<reference evidence="2 3" key="1">
    <citation type="submission" date="2019-03" db="EMBL/GenBank/DDBJ databases">
        <title>First draft genome of Liparis tanakae, snailfish: a comprehensive survey of snailfish specific genes.</title>
        <authorList>
            <person name="Kim W."/>
            <person name="Song I."/>
            <person name="Jeong J.-H."/>
            <person name="Kim D."/>
            <person name="Kim S."/>
            <person name="Ryu S."/>
            <person name="Song J.Y."/>
            <person name="Lee S.K."/>
        </authorList>
    </citation>
    <scope>NUCLEOTIDE SEQUENCE [LARGE SCALE GENOMIC DNA]</scope>
    <source>
        <tissue evidence="2">Muscle</tissue>
    </source>
</reference>
<evidence type="ECO:0000313" key="3">
    <source>
        <dbReference type="Proteomes" id="UP000314294"/>
    </source>
</evidence>
<gene>
    <name evidence="2" type="ORF">EYF80_047197</name>
</gene>
<organism evidence="2 3">
    <name type="scientific">Liparis tanakae</name>
    <name type="common">Tanaka's snailfish</name>
    <dbReference type="NCBI Taxonomy" id="230148"/>
    <lineage>
        <taxon>Eukaryota</taxon>
        <taxon>Metazoa</taxon>
        <taxon>Chordata</taxon>
        <taxon>Craniata</taxon>
        <taxon>Vertebrata</taxon>
        <taxon>Euteleostomi</taxon>
        <taxon>Actinopterygii</taxon>
        <taxon>Neopterygii</taxon>
        <taxon>Teleostei</taxon>
        <taxon>Neoteleostei</taxon>
        <taxon>Acanthomorphata</taxon>
        <taxon>Eupercaria</taxon>
        <taxon>Perciformes</taxon>
        <taxon>Cottioidei</taxon>
        <taxon>Cottales</taxon>
        <taxon>Liparidae</taxon>
        <taxon>Liparis</taxon>
    </lineage>
</organism>
<sequence length="277" mass="30410">MYQGLSMVQKQKGCCNTAKQLGGEKRRRVEMRGGRKAKLRSMYLQMSVSPPHSSGGVMGTITTLGMSLESDEEEEEEEGGNGDGWLGLDSPKKHTLVSSKPSLHRRLPVRISWSTALWKSLTSSQEKLPTWSKTSKQSRCLIFLSSGDSSCSRMWKYPNMKRSRVKLSWVTAAPSMSGRNCSGDNVTRGGGSCGGGEEEEEDFCAPLSCSSFLQEWLRNSTTMRSFLKLVVSITAFLGGSHWLVLKLRPELSSCLFTPEASNTAWLLKPPGTTPANG</sequence>
<name>A0A4Z2FP25_9TELE</name>
<evidence type="ECO:0000256" key="1">
    <source>
        <dbReference type="SAM" id="MobiDB-lite"/>
    </source>
</evidence>
<accession>A0A4Z2FP25</accession>
<comment type="caution">
    <text evidence="2">The sequence shown here is derived from an EMBL/GenBank/DDBJ whole genome shotgun (WGS) entry which is preliminary data.</text>
</comment>
<feature type="compositionally biased region" description="Acidic residues" evidence="1">
    <location>
        <begin position="69"/>
        <end position="80"/>
    </location>
</feature>
<dbReference type="EMBL" id="SRLO01001024">
    <property type="protein sequence ID" value="TNN42610.1"/>
    <property type="molecule type" value="Genomic_DNA"/>
</dbReference>
<protein>
    <submittedName>
        <fullName evidence="2">Uncharacterized protein</fullName>
    </submittedName>
</protein>
<proteinExistence type="predicted"/>
<feature type="region of interest" description="Disordered" evidence="1">
    <location>
        <begin position="67"/>
        <end position="89"/>
    </location>
</feature>
<keyword evidence="3" id="KW-1185">Reference proteome</keyword>